<dbReference type="Pfam" id="PF00083">
    <property type="entry name" value="Sugar_tr"/>
    <property type="match status" value="1"/>
</dbReference>
<evidence type="ECO:0000256" key="4">
    <source>
        <dbReference type="ARBA" id="ARBA00022989"/>
    </source>
</evidence>
<feature type="transmembrane region" description="Helical" evidence="6">
    <location>
        <begin position="150"/>
        <end position="168"/>
    </location>
</feature>
<reference evidence="8" key="2">
    <citation type="journal article" date="2023" name="IMA Fungus">
        <title>Comparative genomic study of the Penicillium genus elucidates a diverse pangenome and 15 lateral gene transfer events.</title>
        <authorList>
            <person name="Petersen C."/>
            <person name="Sorensen T."/>
            <person name="Nielsen M.R."/>
            <person name="Sondergaard T.E."/>
            <person name="Sorensen J.L."/>
            <person name="Fitzpatrick D.A."/>
            <person name="Frisvad J.C."/>
            <person name="Nielsen K.L."/>
        </authorList>
    </citation>
    <scope>NUCLEOTIDE SEQUENCE</scope>
    <source>
        <strain evidence="8">IBT 16125</strain>
    </source>
</reference>
<reference evidence="8" key="1">
    <citation type="submission" date="2022-12" db="EMBL/GenBank/DDBJ databases">
        <authorList>
            <person name="Petersen C."/>
        </authorList>
    </citation>
    <scope>NUCLEOTIDE SEQUENCE</scope>
    <source>
        <strain evidence="8">IBT 16125</strain>
    </source>
</reference>
<feature type="transmembrane region" description="Helical" evidence="6">
    <location>
        <begin position="423"/>
        <end position="448"/>
    </location>
</feature>
<gene>
    <name evidence="8" type="ORF">N7458_001510</name>
</gene>
<evidence type="ECO:0000256" key="1">
    <source>
        <dbReference type="ARBA" id="ARBA00004141"/>
    </source>
</evidence>
<feature type="transmembrane region" description="Helical" evidence="6">
    <location>
        <begin position="64"/>
        <end position="84"/>
    </location>
</feature>
<feature type="transmembrane region" description="Helical" evidence="6">
    <location>
        <begin position="329"/>
        <end position="351"/>
    </location>
</feature>
<feature type="domain" description="Major facilitator superfamily (MFS) profile" evidence="7">
    <location>
        <begin position="71"/>
        <end position="511"/>
    </location>
</feature>
<dbReference type="Gene3D" id="1.20.1250.20">
    <property type="entry name" value="MFS general substrate transporter like domains"/>
    <property type="match status" value="1"/>
</dbReference>
<dbReference type="InterPro" id="IPR050360">
    <property type="entry name" value="MFS_Sugar_Transporters"/>
</dbReference>
<evidence type="ECO:0000256" key="3">
    <source>
        <dbReference type="ARBA" id="ARBA00022692"/>
    </source>
</evidence>
<feature type="transmembrane region" description="Helical" evidence="6">
    <location>
        <begin position="174"/>
        <end position="196"/>
    </location>
</feature>
<dbReference type="InterPro" id="IPR036259">
    <property type="entry name" value="MFS_trans_sf"/>
</dbReference>
<dbReference type="EMBL" id="JAPVEA010000002">
    <property type="protein sequence ID" value="KAJ5459958.1"/>
    <property type="molecule type" value="Genomic_DNA"/>
</dbReference>
<feature type="transmembrane region" description="Helical" evidence="6">
    <location>
        <begin position="208"/>
        <end position="231"/>
    </location>
</feature>
<dbReference type="SUPFAM" id="SSF103473">
    <property type="entry name" value="MFS general substrate transporter"/>
    <property type="match status" value="1"/>
</dbReference>
<feature type="transmembrane region" description="Helical" evidence="6">
    <location>
        <begin position="366"/>
        <end position="385"/>
    </location>
</feature>
<dbReference type="InterPro" id="IPR005828">
    <property type="entry name" value="MFS_sugar_transport-like"/>
</dbReference>
<name>A0AAD6CBC4_9EURO</name>
<evidence type="ECO:0000259" key="7">
    <source>
        <dbReference type="PROSITE" id="PS50850"/>
    </source>
</evidence>
<dbReference type="GeneID" id="81595136"/>
<feature type="transmembrane region" description="Helical" evidence="6">
    <location>
        <begin position="119"/>
        <end position="138"/>
    </location>
</feature>
<comment type="subcellular location">
    <subcellularLocation>
        <location evidence="1">Membrane</location>
        <topology evidence="1">Multi-pass membrane protein</topology>
    </subcellularLocation>
</comment>
<evidence type="ECO:0000313" key="8">
    <source>
        <dbReference type="EMBL" id="KAJ5459958.1"/>
    </source>
</evidence>
<feature type="transmembrane region" description="Helical" evidence="6">
    <location>
        <begin position="237"/>
        <end position="260"/>
    </location>
</feature>
<evidence type="ECO:0000313" key="9">
    <source>
        <dbReference type="Proteomes" id="UP001213681"/>
    </source>
</evidence>
<keyword evidence="4 6" id="KW-1133">Transmembrane helix</keyword>
<evidence type="ECO:0000256" key="6">
    <source>
        <dbReference type="SAM" id="Phobius"/>
    </source>
</evidence>
<comment type="similarity">
    <text evidence="2">Belongs to the major facilitator superfamily. Sugar transporter (TC 2.A.1.1) family.</text>
</comment>
<dbReference type="InterPro" id="IPR020846">
    <property type="entry name" value="MFS_dom"/>
</dbReference>
<accession>A0AAD6CBC4</accession>
<comment type="caution">
    <text evidence="8">The sequence shown here is derived from an EMBL/GenBank/DDBJ whole genome shotgun (WGS) entry which is preliminary data.</text>
</comment>
<dbReference type="FunFam" id="1.20.1250.20:FF:000078">
    <property type="entry name" value="MFS maltose transporter, putative"/>
    <property type="match status" value="1"/>
</dbReference>
<dbReference type="GO" id="GO:0005351">
    <property type="term" value="F:carbohydrate:proton symporter activity"/>
    <property type="evidence" value="ECO:0007669"/>
    <property type="project" value="TreeGrafter"/>
</dbReference>
<organism evidence="8 9">
    <name type="scientific">Penicillium daleae</name>
    <dbReference type="NCBI Taxonomy" id="63821"/>
    <lineage>
        <taxon>Eukaryota</taxon>
        <taxon>Fungi</taxon>
        <taxon>Dikarya</taxon>
        <taxon>Ascomycota</taxon>
        <taxon>Pezizomycotina</taxon>
        <taxon>Eurotiomycetes</taxon>
        <taxon>Eurotiomycetidae</taxon>
        <taxon>Eurotiales</taxon>
        <taxon>Aspergillaceae</taxon>
        <taxon>Penicillium</taxon>
    </lineage>
</organism>
<feature type="transmembrane region" description="Helical" evidence="6">
    <location>
        <begin position="392"/>
        <end position="411"/>
    </location>
</feature>
<evidence type="ECO:0000256" key="2">
    <source>
        <dbReference type="ARBA" id="ARBA00010992"/>
    </source>
</evidence>
<keyword evidence="3 6" id="KW-0812">Transmembrane</keyword>
<dbReference type="Proteomes" id="UP001213681">
    <property type="component" value="Unassembled WGS sequence"/>
</dbReference>
<dbReference type="GO" id="GO:0016020">
    <property type="term" value="C:membrane"/>
    <property type="evidence" value="ECO:0007669"/>
    <property type="project" value="UniProtKB-SubCell"/>
</dbReference>
<dbReference type="PROSITE" id="PS50850">
    <property type="entry name" value="MFS"/>
    <property type="match status" value="1"/>
</dbReference>
<sequence>MAQQTGKSPDPLKMEQEKDIGMTLEHAPSNAEGYPDKQAQISAAMASRGTATEHRLGYWEAFKLYRKGVFWSMFISLSIIMRAYDIEISGNFYALPAFQRAYGVDYGKDHGGYQIPAKWQVAMSMGSLVGQIIGAYLVTFPMERFGRKKTLAASLAMTGVLTFMQVFASSLGVLVASMYLSGIVWGSYCVIATTYASEVLPLSLRGFLTGYINLCYVMGQFIQTGVTRGFITRLDQWAYRIPFALQWFWPVILLIGLPFAPESPWWLIRQNKMDQAEQSLQKLVQRTSGINTKETLAMMVKTDLLERDMEVGTKYSDCWKGSNRRRMEICILLFVVQNWSGNPVGFATYFFEQIGLNSVQAFDMGVGLNGVGFVGTLLSAIPLIYFGRRTAYLCALGFMVATLFTVALLSFAHDYKTNNSYRWAQATLLIVLQFIWQMTLGPLTYVVVCETPLDQVEVQDDCYRDNDRRSHGPETKGRTYEELDIMFERGVPARKFKTYKLDDEIVDDAEI</sequence>
<evidence type="ECO:0000256" key="5">
    <source>
        <dbReference type="ARBA" id="ARBA00023136"/>
    </source>
</evidence>
<keyword evidence="9" id="KW-1185">Reference proteome</keyword>
<dbReference type="AlphaFoldDB" id="A0AAD6CBC4"/>
<dbReference type="RefSeq" id="XP_056769000.1">
    <property type="nucleotide sequence ID" value="XM_056904893.1"/>
</dbReference>
<dbReference type="PANTHER" id="PTHR48022:SF83">
    <property type="entry name" value="MAJOR FACILITATOR SUPERFAMILY (MFS) PROFILE DOMAIN-CONTAINING PROTEIN"/>
    <property type="match status" value="1"/>
</dbReference>
<protein>
    <recommendedName>
        <fullName evidence="7">Major facilitator superfamily (MFS) profile domain-containing protein</fullName>
    </recommendedName>
</protein>
<proteinExistence type="inferred from homology"/>
<dbReference type="PANTHER" id="PTHR48022">
    <property type="entry name" value="PLASTIDIC GLUCOSE TRANSPORTER 4"/>
    <property type="match status" value="1"/>
</dbReference>
<keyword evidence="5 6" id="KW-0472">Membrane</keyword>